<reference evidence="7 8" key="1">
    <citation type="submission" date="2019-01" db="EMBL/GenBank/DDBJ databases">
        <title>Genomes sequencing and comparative genomics of infectious freshwater microsporidia, Cucumispora dikerogammari and Thelohania contejeani.</title>
        <authorList>
            <person name="Cormier A."/>
            <person name="Giraud I."/>
            <person name="Wattier R."/>
            <person name="Teixeira M."/>
            <person name="Grandjean F."/>
            <person name="Rigaud T."/>
            <person name="Cordaux R."/>
        </authorList>
    </citation>
    <scope>NUCLEOTIDE SEQUENCE [LARGE SCALE GENOMIC DNA]</scope>
    <source>
        <strain evidence="7">T1</strain>
        <tissue evidence="7">Spores</tissue>
    </source>
</reference>
<feature type="domain" description="HSF-type DNA-binding" evidence="6">
    <location>
        <begin position="9"/>
        <end position="104"/>
    </location>
</feature>
<evidence type="ECO:0000256" key="4">
    <source>
        <dbReference type="ARBA" id="ARBA00023242"/>
    </source>
</evidence>
<dbReference type="InterPro" id="IPR000232">
    <property type="entry name" value="HSF_DNA-bd"/>
</dbReference>
<comment type="caution">
    <text evidence="7">The sequence shown here is derived from an EMBL/GenBank/DDBJ whole genome shotgun (WGS) entry which is preliminary data.</text>
</comment>
<accession>A0ABQ7HYN3</accession>
<sequence>MNLNEISYKIPKFITKLYKAVIDKGINTITWNNDGKTIIIHNKDDFIKKTIGMVSNSKDYSSFIRQLNNYGFVKLKGIKEDEEEYYHKFFTRENPELLQFITRKRDKNSSLQDIPNIKNDIAALGEGMEVLNTNTYVLNNEIAQLKKRLDEQDKTINGLIEVLSRVFRLGIQNDNIQPALGSSQEGKKIEEILNECGNKQRSALGHATQQAQFNMPSLERHHAKDKGDNHSFIDEEDFENLF</sequence>
<evidence type="ECO:0000313" key="8">
    <source>
        <dbReference type="Proteomes" id="UP001516464"/>
    </source>
</evidence>
<dbReference type="InterPro" id="IPR036388">
    <property type="entry name" value="WH-like_DNA-bd_sf"/>
</dbReference>
<evidence type="ECO:0000313" key="7">
    <source>
        <dbReference type="EMBL" id="KAF7683270.1"/>
    </source>
</evidence>
<gene>
    <name evidence="7" type="primary">HSF</name>
    <name evidence="7" type="ORF">TCON_1513</name>
</gene>
<dbReference type="Gene3D" id="1.10.10.10">
    <property type="entry name" value="Winged helix-like DNA-binding domain superfamily/Winged helix DNA-binding domain"/>
    <property type="match status" value="1"/>
</dbReference>
<evidence type="ECO:0000256" key="2">
    <source>
        <dbReference type="ARBA" id="ARBA00006403"/>
    </source>
</evidence>
<evidence type="ECO:0000256" key="3">
    <source>
        <dbReference type="ARBA" id="ARBA00023125"/>
    </source>
</evidence>
<keyword evidence="3" id="KW-0238">DNA-binding</keyword>
<dbReference type="Proteomes" id="UP001516464">
    <property type="component" value="Unassembled WGS sequence"/>
</dbReference>
<dbReference type="Pfam" id="PF00447">
    <property type="entry name" value="HSF_DNA-bind"/>
    <property type="match status" value="1"/>
</dbReference>
<name>A0ABQ7HYN3_9MICR</name>
<evidence type="ECO:0000259" key="6">
    <source>
        <dbReference type="SMART" id="SM00415"/>
    </source>
</evidence>
<keyword evidence="7" id="KW-0346">Stress response</keyword>
<evidence type="ECO:0000256" key="1">
    <source>
        <dbReference type="ARBA" id="ARBA00004123"/>
    </source>
</evidence>
<proteinExistence type="inferred from homology"/>
<dbReference type="PANTHER" id="PTHR10015">
    <property type="entry name" value="HEAT SHOCK TRANSCRIPTION FACTOR"/>
    <property type="match status" value="1"/>
</dbReference>
<dbReference type="SMART" id="SM00415">
    <property type="entry name" value="HSF"/>
    <property type="match status" value="1"/>
</dbReference>
<organism evidence="7 8">
    <name type="scientific">Astathelohania contejeani</name>
    <dbReference type="NCBI Taxonomy" id="164912"/>
    <lineage>
        <taxon>Eukaryota</taxon>
        <taxon>Fungi</taxon>
        <taxon>Fungi incertae sedis</taxon>
        <taxon>Microsporidia</taxon>
        <taxon>Astathelohaniidae</taxon>
        <taxon>Astathelohania</taxon>
    </lineage>
</organism>
<comment type="subcellular location">
    <subcellularLocation>
        <location evidence="1">Nucleus</location>
    </subcellularLocation>
</comment>
<evidence type="ECO:0000256" key="5">
    <source>
        <dbReference type="RuleBase" id="RU004020"/>
    </source>
</evidence>
<keyword evidence="8" id="KW-1185">Reference proteome</keyword>
<dbReference type="InterPro" id="IPR036390">
    <property type="entry name" value="WH_DNA-bd_sf"/>
</dbReference>
<protein>
    <submittedName>
        <fullName evidence="7">Heat shock factor like protein</fullName>
    </submittedName>
</protein>
<dbReference type="PANTHER" id="PTHR10015:SF427">
    <property type="entry name" value="HEAT SHOCK FACTOR PROTEIN"/>
    <property type="match status" value="1"/>
</dbReference>
<keyword evidence="4" id="KW-0539">Nucleus</keyword>
<comment type="similarity">
    <text evidence="2 5">Belongs to the HSF family.</text>
</comment>
<dbReference type="SUPFAM" id="SSF46785">
    <property type="entry name" value="Winged helix' DNA-binding domain"/>
    <property type="match status" value="1"/>
</dbReference>
<dbReference type="EMBL" id="SBIQ01000106">
    <property type="protein sequence ID" value="KAF7683270.1"/>
    <property type="molecule type" value="Genomic_DNA"/>
</dbReference>